<feature type="transmembrane region" description="Helical" evidence="8">
    <location>
        <begin position="21"/>
        <end position="50"/>
    </location>
</feature>
<keyword evidence="3" id="KW-0813">Transport</keyword>
<keyword evidence="4" id="KW-1003">Cell membrane</keyword>
<evidence type="ECO:0000313" key="9">
    <source>
        <dbReference type="EMBL" id="SER50086.1"/>
    </source>
</evidence>
<keyword evidence="7 8" id="KW-0472">Membrane</keyword>
<dbReference type="GO" id="GO:0005886">
    <property type="term" value="C:plasma membrane"/>
    <property type="evidence" value="ECO:0007669"/>
    <property type="project" value="UniProtKB-SubCell"/>
</dbReference>
<gene>
    <name evidence="9" type="ORF">SAMN04488559_10153</name>
</gene>
<evidence type="ECO:0000256" key="6">
    <source>
        <dbReference type="ARBA" id="ARBA00022989"/>
    </source>
</evidence>
<keyword evidence="10" id="KW-1185">Reference proteome</keyword>
<dbReference type="Proteomes" id="UP000198948">
    <property type="component" value="Unassembled WGS sequence"/>
</dbReference>
<feature type="transmembrane region" description="Helical" evidence="8">
    <location>
        <begin position="164"/>
        <end position="197"/>
    </location>
</feature>
<comment type="subcellular location">
    <subcellularLocation>
        <location evidence="1">Cell membrane</location>
        <topology evidence="1">Multi-pass membrane protein</topology>
    </subcellularLocation>
</comment>
<feature type="transmembrane region" description="Helical" evidence="8">
    <location>
        <begin position="56"/>
        <end position="80"/>
    </location>
</feature>
<evidence type="ECO:0000256" key="1">
    <source>
        <dbReference type="ARBA" id="ARBA00004651"/>
    </source>
</evidence>
<accession>A0A1H9PP26</accession>
<evidence type="ECO:0000256" key="8">
    <source>
        <dbReference type="SAM" id="Phobius"/>
    </source>
</evidence>
<dbReference type="OrthoDB" id="3177005at2"/>
<name>A0A1H9PP26_9LACT</name>
<evidence type="ECO:0000256" key="2">
    <source>
        <dbReference type="ARBA" id="ARBA00010735"/>
    </source>
</evidence>
<sequence length="234" mass="26103">MKNRLLLKESFKIIYPVSIGFIPLGLACGMLLHDVGFSVFAVFFMSALVYGGASQFMVASMIVAGANVPTMILMTFFLNLRHLLMSSSLSRYFKNSSNAFILFFTHTLADESYAVNYNQFKNHQWDAQHALMTNQIPYLTWVLSATLGGVIGEFVQIDTVVMNYVLISMFICLLVIQLTSWLFVLVAAIAGGLTLLFMVLLKHNISLIIATLLAATIGYYIDQWLEQKKAVAKS</sequence>
<evidence type="ECO:0000256" key="5">
    <source>
        <dbReference type="ARBA" id="ARBA00022692"/>
    </source>
</evidence>
<evidence type="ECO:0000256" key="3">
    <source>
        <dbReference type="ARBA" id="ARBA00022448"/>
    </source>
</evidence>
<dbReference type="Pfam" id="PF03591">
    <property type="entry name" value="AzlC"/>
    <property type="match status" value="1"/>
</dbReference>
<dbReference type="PANTHER" id="PTHR34979:SF1">
    <property type="entry name" value="INNER MEMBRANE PROTEIN YGAZ"/>
    <property type="match status" value="1"/>
</dbReference>
<proteinExistence type="inferred from homology"/>
<keyword evidence="6 8" id="KW-1133">Transmembrane helix</keyword>
<dbReference type="AlphaFoldDB" id="A0A1H9PP26"/>
<dbReference type="RefSeq" id="WP_092649217.1">
    <property type="nucleotide sequence ID" value="NZ_FOHA01000001.1"/>
</dbReference>
<comment type="similarity">
    <text evidence="2">Belongs to the AzlC family.</text>
</comment>
<dbReference type="PANTHER" id="PTHR34979">
    <property type="entry name" value="INNER MEMBRANE PROTEIN YGAZ"/>
    <property type="match status" value="1"/>
</dbReference>
<evidence type="ECO:0000313" key="10">
    <source>
        <dbReference type="Proteomes" id="UP000198948"/>
    </source>
</evidence>
<dbReference type="EMBL" id="FOHA01000001">
    <property type="protein sequence ID" value="SER50086.1"/>
    <property type="molecule type" value="Genomic_DNA"/>
</dbReference>
<dbReference type="InterPro" id="IPR011606">
    <property type="entry name" value="Brnchd-chn_aa_trnsp_permease"/>
</dbReference>
<keyword evidence="5 8" id="KW-0812">Transmembrane</keyword>
<feature type="transmembrane region" description="Helical" evidence="8">
    <location>
        <begin position="203"/>
        <end position="221"/>
    </location>
</feature>
<organism evidence="9 10">
    <name type="scientific">Isobaculum melis</name>
    <dbReference type="NCBI Taxonomy" id="142588"/>
    <lineage>
        <taxon>Bacteria</taxon>
        <taxon>Bacillati</taxon>
        <taxon>Bacillota</taxon>
        <taxon>Bacilli</taxon>
        <taxon>Lactobacillales</taxon>
        <taxon>Carnobacteriaceae</taxon>
        <taxon>Isobaculum</taxon>
    </lineage>
</organism>
<dbReference type="PROSITE" id="PS51257">
    <property type="entry name" value="PROKAR_LIPOPROTEIN"/>
    <property type="match status" value="1"/>
</dbReference>
<dbReference type="GO" id="GO:1903785">
    <property type="term" value="P:L-valine transmembrane transport"/>
    <property type="evidence" value="ECO:0007669"/>
    <property type="project" value="TreeGrafter"/>
</dbReference>
<protein>
    <submittedName>
        <fullName evidence="9">4-azaleucine resistance probable transporter AzlC</fullName>
    </submittedName>
</protein>
<dbReference type="STRING" id="142588.SAMN04488559_10153"/>
<evidence type="ECO:0000256" key="7">
    <source>
        <dbReference type="ARBA" id="ARBA00023136"/>
    </source>
</evidence>
<evidence type="ECO:0000256" key="4">
    <source>
        <dbReference type="ARBA" id="ARBA00022475"/>
    </source>
</evidence>
<reference evidence="9 10" key="1">
    <citation type="submission" date="2016-10" db="EMBL/GenBank/DDBJ databases">
        <authorList>
            <person name="de Groot N.N."/>
        </authorList>
    </citation>
    <scope>NUCLEOTIDE SEQUENCE [LARGE SCALE GENOMIC DNA]</scope>
    <source>
        <strain evidence="9 10">DSM 13760</strain>
    </source>
</reference>